<dbReference type="Gene3D" id="1.10.287.1490">
    <property type="match status" value="1"/>
</dbReference>
<organism evidence="5 6">
    <name type="scientific">Heracleum sosnowskyi</name>
    <dbReference type="NCBI Taxonomy" id="360622"/>
    <lineage>
        <taxon>Eukaryota</taxon>
        <taxon>Viridiplantae</taxon>
        <taxon>Streptophyta</taxon>
        <taxon>Embryophyta</taxon>
        <taxon>Tracheophyta</taxon>
        <taxon>Spermatophyta</taxon>
        <taxon>Magnoliopsida</taxon>
        <taxon>eudicotyledons</taxon>
        <taxon>Gunneridae</taxon>
        <taxon>Pentapetalae</taxon>
        <taxon>asterids</taxon>
        <taxon>campanulids</taxon>
        <taxon>Apiales</taxon>
        <taxon>Apiaceae</taxon>
        <taxon>Apioideae</taxon>
        <taxon>apioid superclade</taxon>
        <taxon>Tordylieae</taxon>
        <taxon>Tordyliinae</taxon>
        <taxon>Heracleum</taxon>
    </lineage>
</organism>
<dbReference type="Proteomes" id="UP001237642">
    <property type="component" value="Unassembled WGS sequence"/>
</dbReference>
<keyword evidence="3" id="KW-1133">Transmembrane helix</keyword>
<proteinExistence type="predicted"/>
<dbReference type="EMBL" id="JAUIZM010000008">
    <property type="protein sequence ID" value="KAK1367661.1"/>
    <property type="molecule type" value="Genomic_DNA"/>
</dbReference>
<dbReference type="SUPFAM" id="SSF58113">
    <property type="entry name" value="Apolipoprotein A-I"/>
    <property type="match status" value="1"/>
</dbReference>
<evidence type="ECO:0000313" key="6">
    <source>
        <dbReference type="Proteomes" id="UP001237642"/>
    </source>
</evidence>
<evidence type="ECO:0000256" key="1">
    <source>
        <dbReference type="SAM" id="Coils"/>
    </source>
</evidence>
<name>A0AAD8HJD8_9APIA</name>
<keyword evidence="4" id="KW-0732">Signal</keyword>
<dbReference type="PANTHER" id="PTHR34360">
    <property type="entry name" value="OS08G0519400 PROTEIN"/>
    <property type="match status" value="1"/>
</dbReference>
<reference evidence="5" key="1">
    <citation type="submission" date="2023-02" db="EMBL/GenBank/DDBJ databases">
        <title>Genome of toxic invasive species Heracleum sosnowskyi carries increased number of genes despite the absence of recent whole-genome duplications.</title>
        <authorList>
            <person name="Schelkunov M."/>
            <person name="Shtratnikova V."/>
            <person name="Makarenko M."/>
            <person name="Klepikova A."/>
            <person name="Omelchenko D."/>
            <person name="Novikova G."/>
            <person name="Obukhova E."/>
            <person name="Bogdanov V."/>
            <person name="Penin A."/>
            <person name="Logacheva M."/>
        </authorList>
    </citation>
    <scope>NUCLEOTIDE SEQUENCE</scope>
    <source>
        <strain evidence="5">Hsosn_3</strain>
        <tissue evidence="5">Leaf</tissue>
    </source>
</reference>
<keyword evidence="1" id="KW-0175">Coiled coil</keyword>
<reference evidence="5" key="2">
    <citation type="submission" date="2023-05" db="EMBL/GenBank/DDBJ databases">
        <authorList>
            <person name="Schelkunov M.I."/>
        </authorList>
    </citation>
    <scope>NUCLEOTIDE SEQUENCE</scope>
    <source>
        <strain evidence="5">Hsosn_3</strain>
        <tissue evidence="5">Leaf</tissue>
    </source>
</reference>
<feature type="coiled-coil region" evidence="1">
    <location>
        <begin position="51"/>
        <end position="209"/>
    </location>
</feature>
<feature type="transmembrane region" description="Helical" evidence="3">
    <location>
        <begin position="398"/>
        <end position="418"/>
    </location>
</feature>
<feature type="signal peptide" evidence="4">
    <location>
        <begin position="1"/>
        <end position="23"/>
    </location>
</feature>
<keyword evidence="3" id="KW-0472">Membrane</keyword>
<evidence type="ECO:0000256" key="3">
    <source>
        <dbReference type="SAM" id="Phobius"/>
    </source>
</evidence>
<evidence type="ECO:0000313" key="5">
    <source>
        <dbReference type="EMBL" id="KAK1367661.1"/>
    </source>
</evidence>
<sequence length="450" mass="50827">MAILKLFMLLSLFFALVVSNVSADHDASSTVDHVVKSDGDDSSSNLMIELVEGLKSKIQSLESHVDLKTQEVKSKDDKILEKEKIIKEKSDTIASLRSEIASVQKKGTSVVEEQLAKAHARAADLEKQVEDLKKETELGASEKGVLESRVSEAEKKVLEMSSTLKSLKKNIDEEKVKIKKTERALQVAEEELLKAKSEATSKIKELTEVHGAWLPPWLAVHVYSCQSYVETQWKMHGKPAMQLVIEKANVKKGQLEKWAEPHVEIVKTKWIPSIKDQWYVVKSNAEPHVQSFSTKCIEVYETSKTAVTPHVIKAHEVVDSYYQEAKKVSKPHIDQVASIAKPHVDKVHGALEPYLKEVVYAYGKFLEYATVYHQEAQGTLEEYFKKHELTRAIATKELVWFAASALLALPFIILFRICSTMFSKKQQKPNRTSNTNHSRRKAKRGHAEKS</sequence>
<feature type="compositionally biased region" description="Polar residues" evidence="2">
    <location>
        <begin position="426"/>
        <end position="436"/>
    </location>
</feature>
<dbReference type="AlphaFoldDB" id="A0AAD8HJD8"/>
<keyword evidence="3" id="KW-0812">Transmembrane</keyword>
<feature type="region of interest" description="Disordered" evidence="2">
    <location>
        <begin position="426"/>
        <end position="450"/>
    </location>
</feature>
<evidence type="ECO:0000256" key="2">
    <source>
        <dbReference type="SAM" id="MobiDB-lite"/>
    </source>
</evidence>
<keyword evidence="6" id="KW-1185">Reference proteome</keyword>
<feature type="chain" id="PRO_5042010533" evidence="4">
    <location>
        <begin position="24"/>
        <end position="450"/>
    </location>
</feature>
<accession>A0AAD8HJD8</accession>
<evidence type="ECO:0000256" key="4">
    <source>
        <dbReference type="SAM" id="SignalP"/>
    </source>
</evidence>
<dbReference type="PANTHER" id="PTHR34360:SF1">
    <property type="entry name" value="OS08G0519400 PROTEIN"/>
    <property type="match status" value="1"/>
</dbReference>
<dbReference type="SUPFAM" id="SSF57997">
    <property type="entry name" value="Tropomyosin"/>
    <property type="match status" value="1"/>
</dbReference>
<protein>
    <submittedName>
        <fullName evidence="5">DNA repair ATPase-related family protein</fullName>
    </submittedName>
</protein>
<comment type="caution">
    <text evidence="5">The sequence shown here is derived from an EMBL/GenBank/DDBJ whole genome shotgun (WGS) entry which is preliminary data.</text>
</comment>
<gene>
    <name evidence="5" type="ORF">POM88_033753</name>
</gene>